<protein>
    <submittedName>
        <fullName evidence="1">Uncharacterized protein</fullName>
    </submittedName>
</protein>
<accession>A0A4P9YGF5</accession>
<gene>
    <name evidence="1" type="ORF">ROZALSC1DRAFT_29748</name>
</gene>
<dbReference type="AlphaFoldDB" id="A0A4P9YGF5"/>
<evidence type="ECO:0000313" key="2">
    <source>
        <dbReference type="Proteomes" id="UP000281549"/>
    </source>
</evidence>
<sequence>MTSKLLNSSSTHSFVRKAARLYRIARRVSMPAPFMIDIMTKVPPIEMSNQERAEKLKRVTFPEDTLRENIKNAVSKSEHRWVLQTPVVLYEDQFDYRKEWIEKAIDKALEIEANENLSREESTKLAIKWLFNELDQVKTKQENEEELKRLFDLVQEDEGSYLKAEGQTLDFSFDQHKVVQDTIVEAELQGRLPKIIGSHGTHTKRTIRGNLAFNKI</sequence>
<organism evidence="1 2">
    <name type="scientific">Rozella allomycis (strain CSF55)</name>
    <dbReference type="NCBI Taxonomy" id="988480"/>
    <lineage>
        <taxon>Eukaryota</taxon>
        <taxon>Fungi</taxon>
        <taxon>Fungi incertae sedis</taxon>
        <taxon>Cryptomycota</taxon>
        <taxon>Cryptomycota incertae sedis</taxon>
        <taxon>Rozella</taxon>
    </lineage>
</organism>
<dbReference type="Proteomes" id="UP000281549">
    <property type="component" value="Unassembled WGS sequence"/>
</dbReference>
<evidence type="ECO:0000313" key="1">
    <source>
        <dbReference type="EMBL" id="RKP18577.1"/>
    </source>
</evidence>
<proteinExistence type="predicted"/>
<reference evidence="2" key="1">
    <citation type="journal article" date="2018" name="Nat. Microbiol.">
        <title>Leveraging single-cell genomics to expand the fungal tree of life.</title>
        <authorList>
            <person name="Ahrendt S.R."/>
            <person name="Quandt C.A."/>
            <person name="Ciobanu D."/>
            <person name="Clum A."/>
            <person name="Salamov A."/>
            <person name="Andreopoulos B."/>
            <person name="Cheng J.F."/>
            <person name="Woyke T."/>
            <person name="Pelin A."/>
            <person name="Henrissat B."/>
            <person name="Reynolds N.K."/>
            <person name="Benny G.L."/>
            <person name="Smith M.E."/>
            <person name="James T.Y."/>
            <person name="Grigoriev I.V."/>
        </authorList>
    </citation>
    <scope>NUCLEOTIDE SEQUENCE [LARGE SCALE GENOMIC DNA]</scope>
    <source>
        <strain evidence="2">CSF55</strain>
    </source>
</reference>
<dbReference type="EMBL" id="ML005419">
    <property type="protein sequence ID" value="RKP18577.1"/>
    <property type="molecule type" value="Genomic_DNA"/>
</dbReference>
<name>A0A4P9YGF5_ROZAC</name>